<comment type="caution">
    <text evidence="2">The sequence shown here is derived from an EMBL/GenBank/DDBJ whole genome shotgun (WGS) entry which is preliminary data.</text>
</comment>
<protein>
    <submittedName>
        <fullName evidence="2">Uncharacterized protein</fullName>
    </submittedName>
</protein>
<evidence type="ECO:0000256" key="1">
    <source>
        <dbReference type="SAM" id="MobiDB-lite"/>
    </source>
</evidence>
<dbReference type="Pfam" id="PF06187">
    <property type="entry name" value="DUF993"/>
    <property type="match status" value="1"/>
</dbReference>
<organism evidence="2 3">
    <name type="scientific">Streptomyces shenzhenensis</name>
    <dbReference type="NCBI Taxonomy" id="943815"/>
    <lineage>
        <taxon>Bacteria</taxon>
        <taxon>Bacillati</taxon>
        <taxon>Actinomycetota</taxon>
        <taxon>Actinomycetes</taxon>
        <taxon>Kitasatosporales</taxon>
        <taxon>Streptomycetaceae</taxon>
        <taxon>Streptomyces</taxon>
    </lineage>
</organism>
<reference evidence="2 3" key="1">
    <citation type="submission" date="2017-11" db="EMBL/GenBank/DDBJ databases">
        <title>Draft genome of actinobacteria isolated from guarana (Paullinia cupana (Mart.) Ducke.</title>
        <authorList>
            <person name="Siqueira K.A."/>
            <person name="Liotti R.G."/>
            <person name="Mendes T.A.O."/>
            <person name="Soares M.A."/>
        </authorList>
    </citation>
    <scope>NUCLEOTIDE SEQUENCE [LARGE SCALE GENOMIC DNA]</scope>
    <source>
        <strain evidence="2 3">193</strain>
    </source>
</reference>
<evidence type="ECO:0000313" key="2">
    <source>
        <dbReference type="EMBL" id="RMB81109.1"/>
    </source>
</evidence>
<proteinExistence type="predicted"/>
<dbReference type="Gene3D" id="3.20.20.70">
    <property type="entry name" value="Aldolase class I"/>
    <property type="match status" value="1"/>
</dbReference>
<gene>
    <name evidence="2" type="ORF">CTZ28_36625</name>
</gene>
<name>A0A3M0I4U1_9ACTN</name>
<dbReference type="EMBL" id="PENI01000034">
    <property type="protein sequence ID" value="RMB81109.1"/>
    <property type="molecule type" value="Genomic_DNA"/>
</dbReference>
<dbReference type="InterPro" id="IPR009334">
    <property type="entry name" value="DUF993"/>
</dbReference>
<sequence>MAPGPQPRTPCMTVSFPRPLPAPEPDGTLAAQRGNGLDRPLAQGLIRRSATEAASVGGRIVCGAMTDQLEPDRTWTKADLARAYLEQVEWIQDSGAVLGQIDGPVFHGDTARPVPGE</sequence>
<dbReference type="InterPro" id="IPR013785">
    <property type="entry name" value="Aldolase_TIM"/>
</dbReference>
<accession>A0A3M0I4U1</accession>
<dbReference type="AlphaFoldDB" id="A0A3M0I4U1"/>
<keyword evidence="3" id="KW-1185">Reference proteome</keyword>
<evidence type="ECO:0000313" key="3">
    <source>
        <dbReference type="Proteomes" id="UP000270471"/>
    </source>
</evidence>
<dbReference type="Proteomes" id="UP000270471">
    <property type="component" value="Unassembled WGS sequence"/>
</dbReference>
<feature type="region of interest" description="Disordered" evidence="1">
    <location>
        <begin position="1"/>
        <end position="36"/>
    </location>
</feature>